<protein>
    <recommendedName>
        <fullName evidence="5">Calcineurin-like phosphoesterase domain-containing protein</fullName>
    </recommendedName>
</protein>
<evidence type="ECO:0000256" key="1">
    <source>
        <dbReference type="ARBA" id="ARBA00022723"/>
    </source>
</evidence>
<dbReference type="Gene3D" id="3.30.750.180">
    <property type="entry name" value="GpdQ, beta-strand dimerisation domain"/>
    <property type="match status" value="1"/>
</dbReference>
<evidence type="ECO:0000256" key="2">
    <source>
        <dbReference type="ARBA" id="ARBA00022801"/>
    </source>
</evidence>
<evidence type="ECO:0000259" key="5">
    <source>
        <dbReference type="Pfam" id="PF00149"/>
    </source>
</evidence>
<dbReference type="InterPro" id="IPR050884">
    <property type="entry name" value="CNP_phosphodiesterase-III"/>
</dbReference>
<dbReference type="Proteomes" id="UP000249590">
    <property type="component" value="Unassembled WGS sequence"/>
</dbReference>
<sequence>MKPIVIAQLTDTHIREGGAFAYGRVDTASFLARAVEHLNALQPDAVVLTGDLVDYGTAAEYETFRTLIAPLRVPLHVIPGNHDSALIWDAFPSGDTARAGLGHTVDVGPLRLVMMDSTIPGAPNGLATEERCRYVADALAGGPSLLFLHHPPFLTGIAHMDRNNCHEAARLAAAIAPADGLLAVGCGHVHRMISATVGGRRTLIAPSPAHAVSLDLSPDGPATFHLEPPGVLLHVVTREADGWHHVSHLSPIGAFAGPFPFFQEDGELV</sequence>
<dbReference type="InterPro" id="IPR042281">
    <property type="entry name" value="GpdQ_beta-strand"/>
</dbReference>
<keyword evidence="7" id="KW-1185">Reference proteome</keyword>
<dbReference type="AlphaFoldDB" id="A0A8B2P1U4"/>
<organism evidence="6 7">
    <name type="scientific">Acuticoccus sediminis</name>
    <dbReference type="NCBI Taxonomy" id="2184697"/>
    <lineage>
        <taxon>Bacteria</taxon>
        <taxon>Pseudomonadati</taxon>
        <taxon>Pseudomonadota</taxon>
        <taxon>Alphaproteobacteria</taxon>
        <taxon>Hyphomicrobiales</taxon>
        <taxon>Amorphaceae</taxon>
        <taxon>Acuticoccus</taxon>
    </lineage>
</organism>
<name>A0A8B2P1U4_9HYPH</name>
<dbReference type="PANTHER" id="PTHR42988:SF2">
    <property type="entry name" value="CYCLIC NUCLEOTIDE PHOSPHODIESTERASE CBUA0032-RELATED"/>
    <property type="match status" value="1"/>
</dbReference>
<evidence type="ECO:0000256" key="3">
    <source>
        <dbReference type="ARBA" id="ARBA00023004"/>
    </source>
</evidence>
<dbReference type="InterPro" id="IPR004843">
    <property type="entry name" value="Calcineurin-like_PHP"/>
</dbReference>
<keyword evidence="2" id="KW-0378">Hydrolase</keyword>
<dbReference type="RefSeq" id="WP_111345696.1">
    <property type="nucleotide sequence ID" value="NZ_QHHQ01000002.1"/>
</dbReference>
<dbReference type="GO" id="GO:0046872">
    <property type="term" value="F:metal ion binding"/>
    <property type="evidence" value="ECO:0007669"/>
    <property type="project" value="UniProtKB-KW"/>
</dbReference>
<dbReference type="InterPro" id="IPR026575">
    <property type="entry name" value="GpdQ/CpdA-like"/>
</dbReference>
<dbReference type="InterPro" id="IPR042283">
    <property type="entry name" value="GpdQ_catalytic"/>
</dbReference>
<reference evidence="6 7" key="1">
    <citation type="submission" date="2018-05" db="EMBL/GenBank/DDBJ databases">
        <title>Acuticoccus sediminis sp. nov., isolated from deep-sea sediment of Indian Ocean.</title>
        <authorList>
            <person name="Liu X."/>
            <person name="Lai Q."/>
            <person name="Du Y."/>
            <person name="Sun F."/>
            <person name="Zhang X."/>
            <person name="Wang S."/>
            <person name="Shao Z."/>
        </authorList>
    </citation>
    <scope>NUCLEOTIDE SEQUENCE [LARGE SCALE GENOMIC DNA]</scope>
    <source>
        <strain evidence="6 7">PTG4-2</strain>
    </source>
</reference>
<evidence type="ECO:0000256" key="4">
    <source>
        <dbReference type="ARBA" id="ARBA00025742"/>
    </source>
</evidence>
<evidence type="ECO:0000313" key="7">
    <source>
        <dbReference type="Proteomes" id="UP000249590"/>
    </source>
</evidence>
<accession>A0A8B2P1U4</accession>
<dbReference type="InterPro" id="IPR029052">
    <property type="entry name" value="Metallo-depent_PP-like"/>
</dbReference>
<dbReference type="SUPFAM" id="SSF56300">
    <property type="entry name" value="Metallo-dependent phosphatases"/>
    <property type="match status" value="1"/>
</dbReference>
<dbReference type="CDD" id="cd07402">
    <property type="entry name" value="MPP_GpdQ"/>
    <property type="match status" value="1"/>
</dbReference>
<evidence type="ECO:0000313" key="6">
    <source>
        <dbReference type="EMBL" id="RAI02247.1"/>
    </source>
</evidence>
<keyword evidence="1" id="KW-0479">Metal-binding</keyword>
<dbReference type="EMBL" id="QHHQ01000002">
    <property type="protein sequence ID" value="RAI02247.1"/>
    <property type="molecule type" value="Genomic_DNA"/>
</dbReference>
<dbReference type="Gene3D" id="3.60.21.40">
    <property type="entry name" value="GpdQ, catalytic alpha/beta sandwich domain"/>
    <property type="match status" value="1"/>
</dbReference>
<dbReference type="OrthoDB" id="651281at2"/>
<dbReference type="GO" id="GO:0004112">
    <property type="term" value="F:cyclic-nucleotide phosphodiesterase activity"/>
    <property type="evidence" value="ECO:0007669"/>
    <property type="project" value="InterPro"/>
</dbReference>
<dbReference type="Pfam" id="PF00149">
    <property type="entry name" value="Metallophos"/>
    <property type="match status" value="1"/>
</dbReference>
<proteinExistence type="inferred from homology"/>
<keyword evidence="3" id="KW-0408">Iron</keyword>
<feature type="domain" description="Calcineurin-like phosphoesterase" evidence="5">
    <location>
        <begin position="5"/>
        <end position="191"/>
    </location>
</feature>
<gene>
    <name evidence="6" type="ORF">DLJ53_12850</name>
</gene>
<comment type="similarity">
    <text evidence="4">Belongs to the cyclic nucleotide phosphodiesterase class-III family.</text>
</comment>
<comment type="caution">
    <text evidence="6">The sequence shown here is derived from an EMBL/GenBank/DDBJ whole genome shotgun (WGS) entry which is preliminary data.</text>
</comment>
<dbReference type="PANTHER" id="PTHR42988">
    <property type="entry name" value="PHOSPHOHYDROLASE"/>
    <property type="match status" value="1"/>
</dbReference>